<gene>
    <name evidence="1" type="ORF">MLD38_001421</name>
</gene>
<protein>
    <submittedName>
        <fullName evidence="1">Uncharacterized protein</fullName>
    </submittedName>
</protein>
<organism evidence="1 2">
    <name type="scientific">Melastoma candidum</name>
    <dbReference type="NCBI Taxonomy" id="119954"/>
    <lineage>
        <taxon>Eukaryota</taxon>
        <taxon>Viridiplantae</taxon>
        <taxon>Streptophyta</taxon>
        <taxon>Embryophyta</taxon>
        <taxon>Tracheophyta</taxon>
        <taxon>Spermatophyta</taxon>
        <taxon>Magnoliopsida</taxon>
        <taxon>eudicotyledons</taxon>
        <taxon>Gunneridae</taxon>
        <taxon>Pentapetalae</taxon>
        <taxon>rosids</taxon>
        <taxon>malvids</taxon>
        <taxon>Myrtales</taxon>
        <taxon>Melastomataceae</taxon>
        <taxon>Melastomatoideae</taxon>
        <taxon>Melastomateae</taxon>
        <taxon>Melastoma</taxon>
    </lineage>
</organism>
<dbReference type="EMBL" id="CM042880">
    <property type="protein sequence ID" value="KAI4389166.1"/>
    <property type="molecule type" value="Genomic_DNA"/>
</dbReference>
<comment type="caution">
    <text evidence="1">The sequence shown here is derived from an EMBL/GenBank/DDBJ whole genome shotgun (WGS) entry which is preliminary data.</text>
</comment>
<name>A0ACB9SGI2_9MYRT</name>
<evidence type="ECO:0000313" key="2">
    <source>
        <dbReference type="Proteomes" id="UP001057402"/>
    </source>
</evidence>
<proteinExistence type="predicted"/>
<reference evidence="2" key="1">
    <citation type="journal article" date="2023" name="Front. Plant Sci.">
        <title>Chromosomal-level genome assembly of Melastoma candidum provides insights into trichome evolution.</title>
        <authorList>
            <person name="Zhong Y."/>
            <person name="Wu W."/>
            <person name="Sun C."/>
            <person name="Zou P."/>
            <person name="Liu Y."/>
            <person name="Dai S."/>
            <person name="Zhou R."/>
        </authorList>
    </citation>
    <scope>NUCLEOTIDE SEQUENCE [LARGE SCALE GENOMIC DNA]</scope>
</reference>
<keyword evidence="2" id="KW-1185">Reference proteome</keyword>
<dbReference type="Proteomes" id="UP001057402">
    <property type="component" value="Chromosome 1"/>
</dbReference>
<sequence length="557" mass="62842">MSRYTVNGDHNRQHVIRVNSWRRCCDFAGAVAGSFRKKDDECRRMPFPEGKVLVYTSLVSVFINVWYLYIPHKPFDSGCLIMDVSLLVTLLALGSCLDVCASIIIYSGSLFSVCMRRSAFLHVVGVLSILPVSQASVFFFLWLRRSNQLHILTTIISIRVLLLLLRTYLSYRETVRLSGSFNAAAWAGAAFTATVFIVVCNVFGAVWYILSLARIEDCWRDASILIGKDLNVDCGTSFTDRYVNMTDLLWGCNNGTTIDYGIYVEAIESQIVSSPSFTEKVMYCFWWAFQNISSLGQKMGTNITIWDELFVATGVLCFSLLIITMQAYLQPLVSTTPAKDWRKDLHRWKPFYALPKDTRKQILHHQTVNSWQGTGGVNLENLLHNVTVNLRRKIKSHLCSHAFGSVPVFEGMNDRAANSIRDRLRPVLISERTFVIQEGLPVFEMIFVVQGKLLIHSTTLEGDIPTVVLAKPLTEGDVCGEELLHHCLAGGTCSRLPIATRTIQSVTKVEAFAMTAWDLSYVVSRYRGLLFPSELETQAARTISEAWRRHRARNTTV</sequence>
<evidence type="ECO:0000313" key="1">
    <source>
        <dbReference type="EMBL" id="KAI4389166.1"/>
    </source>
</evidence>
<accession>A0ACB9SGI2</accession>